<dbReference type="InterPro" id="IPR010310">
    <property type="entry name" value="T7SS_ESAT-6-like"/>
</dbReference>
<comment type="caution">
    <text evidence="2">The sequence shown here is derived from an EMBL/GenBank/DDBJ whole genome shotgun (WGS) entry which is preliminary data.</text>
</comment>
<evidence type="ECO:0000256" key="1">
    <source>
        <dbReference type="SAM" id="Coils"/>
    </source>
</evidence>
<sequence>MATNSTRISADFGHVADAAQTLQRDAKQLINDLEQFKNKIANFVAENWDQGAASEAFVALQAQWDVWVTQLNTTLDGAGKLVFEGNADLQAKDAALAGLFPSL</sequence>
<dbReference type="EMBL" id="JAERRJ010000004">
    <property type="protein sequence ID" value="MBL1075125.1"/>
    <property type="molecule type" value="Genomic_DNA"/>
</dbReference>
<feature type="coiled-coil region" evidence="1">
    <location>
        <begin position="19"/>
        <end position="46"/>
    </location>
</feature>
<protein>
    <submittedName>
        <fullName evidence="2">WXG100 family type VII secretion target</fullName>
    </submittedName>
</protein>
<accession>A0ABS1M3I0</accession>
<proteinExistence type="predicted"/>
<organism evidence="2 3">
    <name type="scientific">Nocardia acididurans</name>
    <dbReference type="NCBI Taxonomy" id="2802282"/>
    <lineage>
        <taxon>Bacteria</taxon>
        <taxon>Bacillati</taxon>
        <taxon>Actinomycetota</taxon>
        <taxon>Actinomycetes</taxon>
        <taxon>Mycobacteriales</taxon>
        <taxon>Nocardiaceae</taxon>
        <taxon>Nocardia</taxon>
    </lineage>
</organism>
<dbReference type="SUPFAM" id="SSF140453">
    <property type="entry name" value="EsxAB dimer-like"/>
    <property type="match status" value="1"/>
</dbReference>
<keyword evidence="1" id="KW-0175">Coiled coil</keyword>
<evidence type="ECO:0000313" key="2">
    <source>
        <dbReference type="EMBL" id="MBL1075125.1"/>
    </source>
</evidence>
<gene>
    <name evidence="2" type="ORF">JK358_12050</name>
</gene>
<dbReference type="Gene3D" id="1.10.287.1060">
    <property type="entry name" value="ESAT-6-like"/>
    <property type="match status" value="1"/>
</dbReference>
<reference evidence="2 3" key="1">
    <citation type="submission" date="2021-01" db="EMBL/GenBank/DDBJ databases">
        <title>WGS of actinomycetes isolated from Thailand.</title>
        <authorList>
            <person name="Thawai C."/>
        </authorList>
    </citation>
    <scope>NUCLEOTIDE SEQUENCE [LARGE SCALE GENOMIC DNA]</scope>
    <source>
        <strain evidence="2 3">LPG 2</strain>
    </source>
</reference>
<keyword evidence="3" id="KW-1185">Reference proteome</keyword>
<dbReference type="RefSeq" id="WP_201946822.1">
    <property type="nucleotide sequence ID" value="NZ_JAERRJ010000004.1"/>
</dbReference>
<dbReference type="InterPro" id="IPR036689">
    <property type="entry name" value="ESAT-6-like_sf"/>
</dbReference>
<dbReference type="Proteomes" id="UP000602198">
    <property type="component" value="Unassembled WGS sequence"/>
</dbReference>
<name>A0ABS1M3I0_9NOCA</name>
<dbReference type="Pfam" id="PF06013">
    <property type="entry name" value="WXG100"/>
    <property type="match status" value="1"/>
</dbReference>
<evidence type="ECO:0000313" key="3">
    <source>
        <dbReference type="Proteomes" id="UP000602198"/>
    </source>
</evidence>